<sequence>MTSEQVLQKASEYLNDKDLDFVKKAYEAAEYAHREQFRKSGEPYIWHPVQVAGILVELGMDPNTIAAAFLHDVVEDTDVSIEEIQEQFGEEVAMLVDGVTKLGKIKYKSKEEQQAENHRKMFVAMAKDIRVILIKLADRLHNMRTLKHLPQEKQRRIANETLEIFAPLAHRLGISKIKWELEDTALRYLNPQQYYRIVNLMKKKRAEREEYIEEVKNKIIERLDKVGVKAEINGRAKHIYSIYRKMALQNKQFNEIYDLLAVRIIVDSIKDCYAVLGIIHTHWKPMPGRFKDYIAMPKANMYQSLHTTVIGPKGDPLEVQIRSQEMHKVAEFGVAAHWAYKEGKTMTSTESMETKMSWFREILEWQKDANDAQEFMESLKIDLFSDMVFVFTPKGDVIELPKGSVPLDFAFRIHTEVGNRTIGAKVNGKMVPLDHTLQTGDIIEILTSKHSYGPSQDWLKITQSSHAKNKIRQWFKKERREEHVEKGRELVEKEIERKGYALKDVMKEENIERVANKFNFSAEEDMYAAVGYGGITAAQIVTRLTDSIRKQQDEEQDKLTLTEAVEELKTYETPRKSGIGVRVKGIDNLLIRLSRCCNPVPGDDIVGYITKGRGVSIHRSDCPNINTEEAKMRLLEVEWEGDQQHTKNYHVDIEISGFDRRGLLNEVLQAVAETKTNINAVSGRSDKNKMAMIHMTISIQNIAHLQKVVDRIKQISDIYSVRRIMH</sequence>
<evidence type="ECO:0000256" key="3">
    <source>
        <dbReference type="ARBA" id="ARBA00019852"/>
    </source>
</evidence>
<keyword evidence="13" id="KW-0418">Kinase</keyword>
<dbReference type="InterPro" id="IPR045600">
    <property type="entry name" value="RelA/SpoT_AH_RIS"/>
</dbReference>
<dbReference type="PROSITE" id="PS51880">
    <property type="entry name" value="TGS"/>
    <property type="match status" value="1"/>
</dbReference>
<evidence type="ECO:0000256" key="1">
    <source>
        <dbReference type="ARBA" id="ARBA00004976"/>
    </source>
</evidence>
<keyword evidence="14" id="KW-1185">Reference proteome</keyword>
<dbReference type="InterPro" id="IPR012675">
    <property type="entry name" value="Beta-grasp_dom_sf"/>
</dbReference>
<evidence type="ECO:0000256" key="9">
    <source>
        <dbReference type="RuleBase" id="RU003847"/>
    </source>
</evidence>
<evidence type="ECO:0000256" key="7">
    <source>
        <dbReference type="ARBA" id="ARBA00033308"/>
    </source>
</evidence>
<name>A0A1H3K6Y8_9BACI</name>
<dbReference type="InterPro" id="IPR033655">
    <property type="entry name" value="TGS_RelA/SpoT"/>
</dbReference>
<dbReference type="GO" id="GO:0005886">
    <property type="term" value="C:plasma membrane"/>
    <property type="evidence" value="ECO:0007669"/>
    <property type="project" value="TreeGrafter"/>
</dbReference>
<dbReference type="InterPro" id="IPR012676">
    <property type="entry name" value="TGS-like"/>
</dbReference>
<dbReference type="Pfam" id="PF13291">
    <property type="entry name" value="ACT_4"/>
    <property type="match status" value="1"/>
</dbReference>
<dbReference type="SUPFAM" id="SSF81301">
    <property type="entry name" value="Nucleotidyltransferase"/>
    <property type="match status" value="1"/>
</dbReference>
<reference evidence="14" key="1">
    <citation type="submission" date="2016-10" db="EMBL/GenBank/DDBJ databases">
        <authorList>
            <person name="Varghese N."/>
            <person name="Submissions S."/>
        </authorList>
    </citation>
    <scope>NUCLEOTIDE SEQUENCE [LARGE SCALE GENOMIC DNA]</scope>
    <source>
        <strain evidence="14">SP</strain>
    </source>
</reference>
<dbReference type="Proteomes" id="UP000198935">
    <property type="component" value="Unassembled WGS sequence"/>
</dbReference>
<feature type="domain" description="HD" evidence="11">
    <location>
        <begin position="44"/>
        <end position="143"/>
    </location>
</feature>
<evidence type="ECO:0000256" key="5">
    <source>
        <dbReference type="ARBA" id="ARBA00029754"/>
    </source>
</evidence>
<comment type="similarity">
    <text evidence="9">Belongs to the relA/spoT family.</text>
</comment>
<comment type="function">
    <text evidence="9">In eubacteria ppGpp (guanosine 3'-diphosphate 5'-diphosphate) is a mediator of the stringent response that coordinates a variety of cellular activities in response to changes in nutritional abundance.</text>
</comment>
<dbReference type="OrthoDB" id="9805041at2"/>
<dbReference type="SUPFAM" id="SSF55021">
    <property type="entry name" value="ACT-like"/>
    <property type="match status" value="1"/>
</dbReference>
<dbReference type="GO" id="GO:0005525">
    <property type="term" value="F:GTP binding"/>
    <property type="evidence" value="ECO:0007669"/>
    <property type="project" value="UniProtKB-KW"/>
</dbReference>
<dbReference type="PANTHER" id="PTHR21262">
    <property type="entry name" value="GUANOSINE-3',5'-BIS DIPHOSPHATE 3'-PYROPHOSPHOHYDROLASE"/>
    <property type="match status" value="1"/>
</dbReference>
<dbReference type="CDD" id="cd00077">
    <property type="entry name" value="HDc"/>
    <property type="match status" value="1"/>
</dbReference>
<accession>A0A1H3K6Y8</accession>
<evidence type="ECO:0000256" key="2">
    <source>
        <dbReference type="ARBA" id="ARBA00013251"/>
    </source>
</evidence>
<dbReference type="GO" id="GO:0008728">
    <property type="term" value="F:GTP diphosphokinase activity"/>
    <property type="evidence" value="ECO:0007669"/>
    <property type="project" value="UniProtKB-EC"/>
</dbReference>
<dbReference type="STRING" id="1503961.SAMN05421736_10268"/>
<evidence type="ECO:0000259" key="11">
    <source>
        <dbReference type="PROSITE" id="PS51831"/>
    </source>
</evidence>
<gene>
    <name evidence="13" type="ORF">SAMN05421736_10268</name>
</gene>
<dbReference type="Gene3D" id="1.10.3210.10">
    <property type="entry name" value="Hypothetical protein af1432"/>
    <property type="match status" value="1"/>
</dbReference>
<evidence type="ECO:0000256" key="6">
    <source>
        <dbReference type="ARBA" id="ARBA00032407"/>
    </source>
</evidence>
<evidence type="ECO:0000259" key="12">
    <source>
        <dbReference type="PROSITE" id="PS51880"/>
    </source>
</evidence>
<dbReference type="CDD" id="cd04876">
    <property type="entry name" value="ACT_RelA-SpoT"/>
    <property type="match status" value="1"/>
</dbReference>
<dbReference type="Pfam" id="PF19296">
    <property type="entry name" value="RelA_AH_RIS"/>
    <property type="match status" value="1"/>
</dbReference>
<dbReference type="InterPro" id="IPR006674">
    <property type="entry name" value="HD_domain"/>
</dbReference>
<dbReference type="FunFam" id="1.10.3210.10:FF:000001">
    <property type="entry name" value="GTP pyrophosphokinase RelA"/>
    <property type="match status" value="1"/>
</dbReference>
<dbReference type="AlphaFoldDB" id="A0A1H3K6Y8"/>
<keyword evidence="13" id="KW-0808">Transferase</keyword>
<comment type="pathway">
    <text evidence="1">Purine metabolism; ppGpp biosynthesis; ppGpp from GTP: step 1/2.</text>
</comment>
<dbReference type="GO" id="GO:0016301">
    <property type="term" value="F:kinase activity"/>
    <property type="evidence" value="ECO:0007669"/>
    <property type="project" value="UniProtKB-KW"/>
</dbReference>
<dbReference type="SUPFAM" id="SSF109604">
    <property type="entry name" value="HD-domain/PDEase-like"/>
    <property type="match status" value="1"/>
</dbReference>
<dbReference type="Gene3D" id="3.30.460.10">
    <property type="entry name" value="Beta Polymerase, domain 2"/>
    <property type="match status" value="1"/>
</dbReference>
<organism evidence="13 14">
    <name type="scientific">Evansella caseinilytica</name>
    <dbReference type="NCBI Taxonomy" id="1503961"/>
    <lineage>
        <taxon>Bacteria</taxon>
        <taxon>Bacillati</taxon>
        <taxon>Bacillota</taxon>
        <taxon>Bacilli</taxon>
        <taxon>Bacillales</taxon>
        <taxon>Bacillaceae</taxon>
        <taxon>Evansella</taxon>
    </lineage>
</organism>
<dbReference type="Gene3D" id="3.10.20.30">
    <property type="match status" value="1"/>
</dbReference>
<dbReference type="Pfam" id="PF13328">
    <property type="entry name" value="HD_4"/>
    <property type="match status" value="1"/>
</dbReference>
<dbReference type="PANTHER" id="PTHR21262:SF31">
    <property type="entry name" value="GTP PYROPHOSPHOKINASE"/>
    <property type="match status" value="1"/>
</dbReference>
<dbReference type="Pfam" id="PF02824">
    <property type="entry name" value="TGS"/>
    <property type="match status" value="1"/>
</dbReference>
<dbReference type="InterPro" id="IPR002912">
    <property type="entry name" value="ACT_dom"/>
</dbReference>
<dbReference type="GO" id="GO:0015970">
    <property type="term" value="P:guanosine tetraphosphate biosynthetic process"/>
    <property type="evidence" value="ECO:0007669"/>
    <property type="project" value="UniProtKB-UniPathway"/>
</dbReference>
<dbReference type="UniPathway" id="UPA00908">
    <property type="reaction ID" value="UER00884"/>
</dbReference>
<dbReference type="EC" id="2.7.6.5" evidence="2"/>
<dbReference type="Pfam" id="PF04607">
    <property type="entry name" value="RelA_SpoT"/>
    <property type="match status" value="1"/>
</dbReference>
<evidence type="ECO:0000259" key="10">
    <source>
        <dbReference type="PROSITE" id="PS51671"/>
    </source>
</evidence>
<dbReference type="SMART" id="SM00954">
    <property type="entry name" value="RelA_SpoT"/>
    <property type="match status" value="1"/>
</dbReference>
<evidence type="ECO:0000256" key="8">
    <source>
        <dbReference type="ARBA" id="ARBA00048244"/>
    </source>
</evidence>
<dbReference type="PROSITE" id="PS51671">
    <property type="entry name" value="ACT"/>
    <property type="match status" value="1"/>
</dbReference>
<dbReference type="InterPro" id="IPR043519">
    <property type="entry name" value="NT_sf"/>
</dbReference>
<dbReference type="NCBIfam" id="TIGR00691">
    <property type="entry name" value="spoT_relA"/>
    <property type="match status" value="1"/>
</dbReference>
<evidence type="ECO:0000313" key="14">
    <source>
        <dbReference type="Proteomes" id="UP000198935"/>
    </source>
</evidence>
<dbReference type="InterPro" id="IPR003607">
    <property type="entry name" value="HD/PDEase_dom"/>
</dbReference>
<dbReference type="SUPFAM" id="SSF81271">
    <property type="entry name" value="TGS-like"/>
    <property type="match status" value="1"/>
</dbReference>
<protein>
    <recommendedName>
        <fullName evidence="3">GTP pyrophosphokinase</fullName>
        <ecNumber evidence="2">2.7.6.5</ecNumber>
    </recommendedName>
    <alternativeName>
        <fullName evidence="6">(p)ppGpp synthase</fullName>
    </alternativeName>
    <alternativeName>
        <fullName evidence="5">ATP:GTP 3'-pyrophosphotransferase</fullName>
    </alternativeName>
    <alternativeName>
        <fullName evidence="7">ppGpp synthase I</fullName>
    </alternativeName>
</protein>
<evidence type="ECO:0000313" key="13">
    <source>
        <dbReference type="EMBL" id="SDY47990.1"/>
    </source>
</evidence>
<dbReference type="InterPro" id="IPR004095">
    <property type="entry name" value="TGS"/>
</dbReference>
<keyword evidence="4" id="KW-0342">GTP-binding</keyword>
<dbReference type="PROSITE" id="PS51831">
    <property type="entry name" value="HD"/>
    <property type="match status" value="1"/>
</dbReference>
<dbReference type="CDD" id="cd01668">
    <property type="entry name" value="TGS_RSH"/>
    <property type="match status" value="1"/>
</dbReference>
<dbReference type="FunFam" id="3.10.20.30:FF:000002">
    <property type="entry name" value="GTP pyrophosphokinase (RelA/SpoT)"/>
    <property type="match status" value="1"/>
</dbReference>
<dbReference type="InterPro" id="IPR045865">
    <property type="entry name" value="ACT-like_dom_sf"/>
</dbReference>
<dbReference type="EMBL" id="FNPI01000002">
    <property type="protein sequence ID" value="SDY47990.1"/>
    <property type="molecule type" value="Genomic_DNA"/>
</dbReference>
<comment type="catalytic activity">
    <reaction evidence="8">
        <text>GTP + ATP = guanosine 3'-diphosphate 5'-triphosphate + AMP</text>
        <dbReference type="Rhea" id="RHEA:22088"/>
        <dbReference type="ChEBI" id="CHEBI:30616"/>
        <dbReference type="ChEBI" id="CHEBI:37565"/>
        <dbReference type="ChEBI" id="CHEBI:142410"/>
        <dbReference type="ChEBI" id="CHEBI:456215"/>
        <dbReference type="EC" id="2.7.6.5"/>
    </reaction>
</comment>
<keyword evidence="4" id="KW-0547">Nucleotide-binding</keyword>
<dbReference type="FunFam" id="3.30.460.10:FF:000001">
    <property type="entry name" value="GTP pyrophosphokinase RelA"/>
    <property type="match status" value="1"/>
</dbReference>
<feature type="domain" description="ACT" evidence="10">
    <location>
        <begin position="652"/>
        <end position="726"/>
    </location>
</feature>
<proteinExistence type="inferred from homology"/>
<dbReference type="SMART" id="SM00471">
    <property type="entry name" value="HDc"/>
    <property type="match status" value="1"/>
</dbReference>
<dbReference type="Gene3D" id="3.30.70.260">
    <property type="match status" value="1"/>
</dbReference>
<dbReference type="CDD" id="cd05399">
    <property type="entry name" value="NT_Rel-Spo_like"/>
    <property type="match status" value="1"/>
</dbReference>
<evidence type="ECO:0000256" key="4">
    <source>
        <dbReference type="ARBA" id="ARBA00023134"/>
    </source>
</evidence>
<dbReference type="InterPro" id="IPR004811">
    <property type="entry name" value="RelA/Spo_fam"/>
</dbReference>
<dbReference type="InterPro" id="IPR007685">
    <property type="entry name" value="RelA_SpoT"/>
</dbReference>
<feature type="domain" description="TGS" evidence="12">
    <location>
        <begin position="386"/>
        <end position="447"/>
    </location>
</feature>